<dbReference type="EMBL" id="VSSQ01000601">
    <property type="protein sequence ID" value="MPL98315.1"/>
    <property type="molecule type" value="Genomic_DNA"/>
</dbReference>
<dbReference type="CDD" id="cd03421">
    <property type="entry name" value="SirA_like_N"/>
    <property type="match status" value="1"/>
</dbReference>
<dbReference type="InterPro" id="IPR027396">
    <property type="entry name" value="DsrEFH-like"/>
</dbReference>
<dbReference type="Gene3D" id="3.30.110.40">
    <property type="entry name" value="TusA-like domain"/>
    <property type="match status" value="1"/>
</dbReference>
<dbReference type="InterPro" id="IPR036868">
    <property type="entry name" value="TusA-like_sf"/>
</dbReference>
<dbReference type="Pfam" id="PF02635">
    <property type="entry name" value="DsrE"/>
    <property type="match status" value="1"/>
</dbReference>
<proteinExistence type="predicted"/>
<evidence type="ECO:0000259" key="1">
    <source>
        <dbReference type="Pfam" id="PF01206"/>
    </source>
</evidence>
<dbReference type="SUPFAM" id="SSF75169">
    <property type="entry name" value="DsrEFH-like"/>
    <property type="match status" value="1"/>
</dbReference>
<dbReference type="InterPro" id="IPR001455">
    <property type="entry name" value="TusA-like"/>
</dbReference>
<gene>
    <name evidence="2" type="ORF">SDC9_44517</name>
</gene>
<protein>
    <recommendedName>
        <fullName evidence="1">UPF0033 domain-containing protein</fullName>
    </recommendedName>
</protein>
<dbReference type="InterPro" id="IPR019870">
    <property type="entry name" value="Se_metab_YedF"/>
</dbReference>
<comment type="caution">
    <text evidence="2">The sequence shown here is derived from an EMBL/GenBank/DDBJ whole genome shotgun (WGS) entry which is preliminary data.</text>
</comment>
<name>A0A644W3K9_9ZZZZ</name>
<accession>A0A644W3K9</accession>
<feature type="domain" description="UPF0033" evidence="1">
    <location>
        <begin position="3"/>
        <end position="67"/>
    </location>
</feature>
<dbReference type="SUPFAM" id="SSF64307">
    <property type="entry name" value="SirA-like"/>
    <property type="match status" value="1"/>
</dbReference>
<reference evidence="2" key="1">
    <citation type="submission" date="2019-08" db="EMBL/GenBank/DDBJ databases">
        <authorList>
            <person name="Kucharzyk K."/>
            <person name="Murdoch R.W."/>
            <person name="Higgins S."/>
            <person name="Loffler F."/>
        </authorList>
    </citation>
    <scope>NUCLEOTIDE SEQUENCE</scope>
</reference>
<dbReference type="AlphaFoldDB" id="A0A644W3K9"/>
<sequence>MNIIDCKGLACPMPVIKTKKYFDLDDSKETLVIVDNEVAKNNILRLAKGLKLNSSFEEENGLYKIQLSRGEFTEINEAVYEELVVNKTSAPTILVSSNLLGSGDDKLGETLMKVYINTLAEAEVLPENLMFINGGVKLTCTGSDVLDSLNSMKEKGVNIISCGACLDFYNLKEELKVGEIGNMYQIIDLMNKSGNTIKL</sequence>
<dbReference type="NCBIfam" id="TIGR03527">
    <property type="entry name" value="selenium_YedF"/>
    <property type="match status" value="1"/>
</dbReference>
<organism evidence="2">
    <name type="scientific">bioreactor metagenome</name>
    <dbReference type="NCBI Taxonomy" id="1076179"/>
    <lineage>
        <taxon>unclassified sequences</taxon>
        <taxon>metagenomes</taxon>
        <taxon>ecological metagenomes</taxon>
    </lineage>
</organism>
<evidence type="ECO:0000313" key="2">
    <source>
        <dbReference type="EMBL" id="MPL98315.1"/>
    </source>
</evidence>
<dbReference type="Pfam" id="PF01206">
    <property type="entry name" value="TusA"/>
    <property type="match status" value="1"/>
</dbReference>
<dbReference type="InterPro" id="IPR003787">
    <property type="entry name" value="Sulphur_relay_DsrE/F-like"/>
</dbReference>